<proteinExistence type="predicted"/>
<feature type="domain" description="Cyclic nucleotide-binding" evidence="1">
    <location>
        <begin position="28"/>
        <end position="112"/>
    </location>
</feature>
<keyword evidence="3" id="KW-1185">Reference proteome</keyword>
<gene>
    <name evidence="2" type="ORF">QQ020_25130</name>
</gene>
<sequence>MIASEILKGKIASYALALGSPKRVLKRNEFLISKGSVERNMYIVESGSLRIFVRNNSGEITLRFGYKGSWMTSFPSFLTGKPSEFYIQAIKKSRLLVIQKKDFYHFIGSSPEHSELWIKMLEEFAVQQLDREIDVLTRSPLERYKRLLERSPTVFQEIPNKYIASYLRMSPETLSRLKKP</sequence>
<dbReference type="SUPFAM" id="SSF51206">
    <property type="entry name" value="cAMP-binding domain-like"/>
    <property type="match status" value="1"/>
</dbReference>
<dbReference type="InterPro" id="IPR014710">
    <property type="entry name" value="RmlC-like_jellyroll"/>
</dbReference>
<dbReference type="EMBL" id="JAUJEB010000006">
    <property type="protein sequence ID" value="MDN5215387.1"/>
    <property type="molecule type" value="Genomic_DNA"/>
</dbReference>
<dbReference type="RefSeq" id="WP_346760721.1">
    <property type="nucleotide sequence ID" value="NZ_JAUJEB010000006.1"/>
</dbReference>
<dbReference type="InterPro" id="IPR018490">
    <property type="entry name" value="cNMP-bd_dom_sf"/>
</dbReference>
<protein>
    <submittedName>
        <fullName evidence="2">Crp/Fnr family transcriptional regulator</fullName>
    </submittedName>
</protein>
<comment type="caution">
    <text evidence="2">The sequence shown here is derived from an EMBL/GenBank/DDBJ whole genome shotgun (WGS) entry which is preliminary data.</text>
</comment>
<dbReference type="Proteomes" id="UP001172083">
    <property type="component" value="Unassembled WGS sequence"/>
</dbReference>
<dbReference type="CDD" id="cd00038">
    <property type="entry name" value="CAP_ED"/>
    <property type="match status" value="1"/>
</dbReference>
<dbReference type="PROSITE" id="PS50042">
    <property type="entry name" value="CNMP_BINDING_3"/>
    <property type="match status" value="1"/>
</dbReference>
<accession>A0ABT8LEI9</accession>
<dbReference type="Gene3D" id="2.60.120.10">
    <property type="entry name" value="Jelly Rolls"/>
    <property type="match status" value="1"/>
</dbReference>
<evidence type="ECO:0000259" key="1">
    <source>
        <dbReference type="PROSITE" id="PS50042"/>
    </source>
</evidence>
<organism evidence="2 3">
    <name type="scientific">Agaribacillus aureus</name>
    <dbReference type="NCBI Taxonomy" id="3051825"/>
    <lineage>
        <taxon>Bacteria</taxon>
        <taxon>Pseudomonadati</taxon>
        <taxon>Bacteroidota</taxon>
        <taxon>Cytophagia</taxon>
        <taxon>Cytophagales</taxon>
        <taxon>Splendidivirgaceae</taxon>
        <taxon>Agaribacillus</taxon>
    </lineage>
</organism>
<reference evidence="2" key="1">
    <citation type="submission" date="2023-06" db="EMBL/GenBank/DDBJ databases">
        <title>Genomic of Agaribacillus aureum.</title>
        <authorList>
            <person name="Wang G."/>
        </authorList>
    </citation>
    <scope>NUCLEOTIDE SEQUENCE</scope>
    <source>
        <strain evidence="2">BMA12</strain>
    </source>
</reference>
<dbReference type="InterPro" id="IPR000595">
    <property type="entry name" value="cNMP-bd_dom"/>
</dbReference>
<dbReference type="Pfam" id="PF00027">
    <property type="entry name" value="cNMP_binding"/>
    <property type="match status" value="1"/>
</dbReference>
<evidence type="ECO:0000313" key="3">
    <source>
        <dbReference type="Proteomes" id="UP001172083"/>
    </source>
</evidence>
<evidence type="ECO:0000313" key="2">
    <source>
        <dbReference type="EMBL" id="MDN5215387.1"/>
    </source>
</evidence>
<name>A0ABT8LEI9_9BACT</name>